<name>A0A2M7UV42_9BACT</name>
<accession>A0A2M7UV42</accession>
<dbReference type="AlphaFoldDB" id="A0A2M7UV42"/>
<organism evidence="1 2">
    <name type="scientific">Candidatus Nealsonbacteria bacterium CG_4_10_14_0_2_um_filter_40_15</name>
    <dbReference type="NCBI Taxonomy" id="1974682"/>
    <lineage>
        <taxon>Bacteria</taxon>
        <taxon>Candidatus Nealsoniibacteriota</taxon>
    </lineage>
</organism>
<sequence length="74" mass="8795">MNEEKRLRFLKKLQELAKGKGISFEDLLDKAELGEWALKVWEEEGKPKEPEEVIHRPDIVEIIKEIQLLRENLK</sequence>
<gene>
    <name evidence="1" type="ORF">COX92_00055</name>
</gene>
<dbReference type="EMBL" id="PFOZ01000002">
    <property type="protein sequence ID" value="PIZ87854.1"/>
    <property type="molecule type" value="Genomic_DNA"/>
</dbReference>
<protein>
    <submittedName>
        <fullName evidence="1">Uncharacterized protein</fullName>
    </submittedName>
</protein>
<comment type="caution">
    <text evidence="1">The sequence shown here is derived from an EMBL/GenBank/DDBJ whole genome shotgun (WGS) entry which is preliminary data.</text>
</comment>
<dbReference type="Proteomes" id="UP000229166">
    <property type="component" value="Unassembled WGS sequence"/>
</dbReference>
<evidence type="ECO:0000313" key="2">
    <source>
        <dbReference type="Proteomes" id="UP000229166"/>
    </source>
</evidence>
<proteinExistence type="predicted"/>
<evidence type="ECO:0000313" key="1">
    <source>
        <dbReference type="EMBL" id="PIZ87854.1"/>
    </source>
</evidence>
<reference evidence="2" key="1">
    <citation type="submission" date="2017-09" db="EMBL/GenBank/DDBJ databases">
        <title>Depth-based differentiation of microbial function through sediment-hosted aquifers and enrichment of novel symbionts in the deep terrestrial subsurface.</title>
        <authorList>
            <person name="Probst A.J."/>
            <person name="Ladd B."/>
            <person name="Jarett J.K."/>
            <person name="Geller-Mcgrath D.E."/>
            <person name="Sieber C.M.K."/>
            <person name="Emerson J.B."/>
            <person name="Anantharaman K."/>
            <person name="Thomas B.C."/>
            <person name="Malmstrom R."/>
            <person name="Stieglmeier M."/>
            <person name="Klingl A."/>
            <person name="Woyke T."/>
            <person name="Ryan C.M."/>
            <person name="Banfield J.F."/>
        </authorList>
    </citation>
    <scope>NUCLEOTIDE SEQUENCE [LARGE SCALE GENOMIC DNA]</scope>
</reference>